<evidence type="ECO:0000259" key="5">
    <source>
        <dbReference type="PROSITE" id="PS50931"/>
    </source>
</evidence>
<dbReference type="InterPro" id="IPR036390">
    <property type="entry name" value="WH_DNA-bd_sf"/>
</dbReference>
<dbReference type="SUPFAM" id="SSF53850">
    <property type="entry name" value="Periplasmic binding protein-like II"/>
    <property type="match status" value="1"/>
</dbReference>
<keyword evidence="2" id="KW-0805">Transcription regulation</keyword>
<feature type="domain" description="HTH lysR-type" evidence="5">
    <location>
        <begin position="25"/>
        <end position="82"/>
    </location>
</feature>
<comment type="similarity">
    <text evidence="1">Belongs to the LysR transcriptional regulatory family.</text>
</comment>
<keyword evidence="3" id="KW-0238">DNA-binding</keyword>
<proteinExistence type="inferred from homology"/>
<accession>A0ABV3R351</accession>
<dbReference type="PROSITE" id="PS50931">
    <property type="entry name" value="HTH_LYSR"/>
    <property type="match status" value="1"/>
</dbReference>
<dbReference type="Pfam" id="PF03466">
    <property type="entry name" value="LysR_substrate"/>
    <property type="match status" value="1"/>
</dbReference>
<dbReference type="PANTHER" id="PTHR30537">
    <property type="entry name" value="HTH-TYPE TRANSCRIPTIONAL REGULATOR"/>
    <property type="match status" value="1"/>
</dbReference>
<sequence>MTTITDKKRGGVRFDPARPLSGRLPPLTMLRAFEATARTGSMRKAADDIGVSHTVVSRHVRSLETWIGWKLLSAGPRGVDLTPEGRSLYTATSAAFQSIASVAMQLRAKAGADELHIWCYPGLATRWLILRLDELREVISSGEVLVRATDQVPNFAEGDADVMIGFGDFARLPDGAVPLLRPRMFPVVSPAWIVKHGMPETIEDLTRLPLIHEESYTQWTSWFLQAGVKLDRSLSGPRLWDANLGFDAALAGQGVALTTNLMVANEIERGSLIELFKTDIRVGGYYLLAPRSVEDERVNRLKEWIMGSLARHEESTNPAQEPADRRTES</sequence>
<evidence type="ECO:0000313" key="6">
    <source>
        <dbReference type="EMBL" id="MEW9807673.1"/>
    </source>
</evidence>
<protein>
    <submittedName>
        <fullName evidence="6">LysR substrate-binding domain-containing protein</fullName>
    </submittedName>
</protein>
<dbReference type="Gene3D" id="3.40.190.10">
    <property type="entry name" value="Periplasmic binding protein-like II"/>
    <property type="match status" value="2"/>
</dbReference>
<dbReference type="InterPro" id="IPR005119">
    <property type="entry name" value="LysR_subst-bd"/>
</dbReference>
<dbReference type="Proteomes" id="UP001556196">
    <property type="component" value="Unassembled WGS sequence"/>
</dbReference>
<dbReference type="Pfam" id="PF00126">
    <property type="entry name" value="HTH_1"/>
    <property type="match status" value="1"/>
</dbReference>
<organism evidence="6 7">
    <name type="scientific">Mesorhizobium marinum</name>
    <dbReference type="NCBI Taxonomy" id="3228790"/>
    <lineage>
        <taxon>Bacteria</taxon>
        <taxon>Pseudomonadati</taxon>
        <taxon>Pseudomonadota</taxon>
        <taxon>Alphaproteobacteria</taxon>
        <taxon>Hyphomicrobiales</taxon>
        <taxon>Phyllobacteriaceae</taxon>
        <taxon>Mesorhizobium</taxon>
    </lineage>
</organism>
<evidence type="ECO:0000256" key="1">
    <source>
        <dbReference type="ARBA" id="ARBA00009437"/>
    </source>
</evidence>
<dbReference type="RefSeq" id="WP_367724854.1">
    <property type="nucleotide sequence ID" value="NZ_JBFOCI010000005.1"/>
</dbReference>
<keyword evidence="7" id="KW-1185">Reference proteome</keyword>
<evidence type="ECO:0000313" key="7">
    <source>
        <dbReference type="Proteomes" id="UP001556196"/>
    </source>
</evidence>
<dbReference type="InterPro" id="IPR036388">
    <property type="entry name" value="WH-like_DNA-bd_sf"/>
</dbReference>
<comment type="caution">
    <text evidence="6">The sequence shown here is derived from an EMBL/GenBank/DDBJ whole genome shotgun (WGS) entry which is preliminary data.</text>
</comment>
<reference evidence="6 7" key="1">
    <citation type="submission" date="2024-06" db="EMBL/GenBank/DDBJ databases">
        <authorList>
            <person name="Tuo L."/>
        </authorList>
    </citation>
    <scope>NUCLEOTIDE SEQUENCE [LARGE SCALE GENOMIC DNA]</scope>
    <source>
        <strain evidence="6 7">ZMM04-5</strain>
    </source>
</reference>
<evidence type="ECO:0000256" key="3">
    <source>
        <dbReference type="ARBA" id="ARBA00023125"/>
    </source>
</evidence>
<name>A0ABV3R351_9HYPH</name>
<dbReference type="SUPFAM" id="SSF46785">
    <property type="entry name" value="Winged helix' DNA-binding domain"/>
    <property type="match status" value="1"/>
</dbReference>
<dbReference type="Gene3D" id="1.10.10.10">
    <property type="entry name" value="Winged helix-like DNA-binding domain superfamily/Winged helix DNA-binding domain"/>
    <property type="match status" value="1"/>
</dbReference>
<gene>
    <name evidence="6" type="ORF">ABUE31_16915</name>
</gene>
<keyword evidence="4" id="KW-0804">Transcription</keyword>
<dbReference type="InterPro" id="IPR000847">
    <property type="entry name" value="LysR_HTH_N"/>
</dbReference>
<evidence type="ECO:0000256" key="4">
    <source>
        <dbReference type="ARBA" id="ARBA00023163"/>
    </source>
</evidence>
<dbReference type="EMBL" id="JBFOCI010000005">
    <property type="protein sequence ID" value="MEW9807673.1"/>
    <property type="molecule type" value="Genomic_DNA"/>
</dbReference>
<evidence type="ECO:0000256" key="2">
    <source>
        <dbReference type="ARBA" id="ARBA00023015"/>
    </source>
</evidence>
<dbReference type="InterPro" id="IPR058163">
    <property type="entry name" value="LysR-type_TF_proteobact-type"/>
</dbReference>
<dbReference type="PANTHER" id="PTHR30537:SF79">
    <property type="entry name" value="TRANSCRIPTIONAL REGULATOR-RELATED"/>
    <property type="match status" value="1"/>
</dbReference>